<dbReference type="AlphaFoldDB" id="A0A1T4YXF3"/>
<feature type="transmembrane region" description="Helical" evidence="1">
    <location>
        <begin position="118"/>
        <end position="136"/>
    </location>
</feature>
<sequence>MPDQLPMVLSSLSQTLGHLTLPAQRRHLWQVFRYHLIIRPLGRVLQLWRDARVLSLEMVHMISRNRVLALSGIALGVLICVALISPLDQACLETLSVFRRQKGWVYHTAKALSHWGDFLGFNLLVLLGLFSMSLLLRSRFLRLVVVASILGATFTGGTANLCRVMLGRARPCAKVAPGFYGPSLQSQLHACPSGHTATAFGGSLPVAVAFPPAGVPLVMVAGGIAWSRMQNNAHHPTDIWLSILLATLYGIPLGLLARRMRRHRSLRLQKYAALKSSRPAQAEVIPIKA</sequence>
<evidence type="ECO:0000256" key="1">
    <source>
        <dbReference type="SAM" id="Phobius"/>
    </source>
</evidence>
<keyword evidence="1" id="KW-1133">Transmembrane helix</keyword>
<dbReference type="InterPro" id="IPR036938">
    <property type="entry name" value="PAP2/HPO_sf"/>
</dbReference>
<accession>A0A1T4YXF3</accession>
<dbReference type="SMART" id="SM00014">
    <property type="entry name" value="acidPPc"/>
    <property type="match status" value="1"/>
</dbReference>
<evidence type="ECO:0000259" key="2">
    <source>
        <dbReference type="SMART" id="SM00014"/>
    </source>
</evidence>
<keyword evidence="1" id="KW-0472">Membrane</keyword>
<dbReference type="EMBL" id="FUYE01000020">
    <property type="protein sequence ID" value="SKB06462.1"/>
    <property type="molecule type" value="Genomic_DNA"/>
</dbReference>
<dbReference type="SUPFAM" id="SSF48317">
    <property type="entry name" value="Acid phosphatase/Vanadium-dependent haloperoxidase"/>
    <property type="match status" value="1"/>
</dbReference>
<reference evidence="4" key="1">
    <citation type="submission" date="2017-02" db="EMBL/GenBank/DDBJ databases">
        <authorList>
            <person name="Varghese N."/>
            <person name="Submissions S."/>
        </authorList>
    </citation>
    <scope>NUCLEOTIDE SEQUENCE [LARGE SCALE GENOMIC DNA]</scope>
    <source>
        <strain evidence="4">ATCC 700200</strain>
    </source>
</reference>
<feature type="transmembrane region" description="Helical" evidence="1">
    <location>
        <begin position="239"/>
        <end position="257"/>
    </location>
</feature>
<feature type="transmembrane region" description="Helical" evidence="1">
    <location>
        <begin position="143"/>
        <end position="161"/>
    </location>
</feature>
<dbReference type="InterPro" id="IPR000326">
    <property type="entry name" value="PAP2/HPO"/>
</dbReference>
<dbReference type="CDD" id="cd01610">
    <property type="entry name" value="PAP2_like"/>
    <property type="match status" value="1"/>
</dbReference>
<dbReference type="Proteomes" id="UP000190774">
    <property type="component" value="Unassembled WGS sequence"/>
</dbReference>
<protein>
    <submittedName>
        <fullName evidence="3">PAP2 superfamily protein</fullName>
    </submittedName>
</protein>
<dbReference type="STRING" id="48467.SAMN02745166_04488"/>
<dbReference type="Pfam" id="PF01569">
    <property type="entry name" value="PAP2"/>
    <property type="match status" value="1"/>
</dbReference>
<organism evidence="3 4">
    <name type="scientific">Prosthecobacter debontii</name>
    <dbReference type="NCBI Taxonomy" id="48467"/>
    <lineage>
        <taxon>Bacteria</taxon>
        <taxon>Pseudomonadati</taxon>
        <taxon>Verrucomicrobiota</taxon>
        <taxon>Verrucomicrobiia</taxon>
        <taxon>Verrucomicrobiales</taxon>
        <taxon>Verrucomicrobiaceae</taxon>
        <taxon>Prosthecobacter</taxon>
    </lineage>
</organism>
<feature type="domain" description="Phosphatidic acid phosphatase type 2/haloperoxidase" evidence="2">
    <location>
        <begin position="141"/>
        <end position="254"/>
    </location>
</feature>
<gene>
    <name evidence="3" type="ORF">SAMN02745166_04488</name>
</gene>
<keyword evidence="1" id="KW-0812">Transmembrane</keyword>
<evidence type="ECO:0000313" key="3">
    <source>
        <dbReference type="EMBL" id="SKB06462.1"/>
    </source>
</evidence>
<evidence type="ECO:0000313" key="4">
    <source>
        <dbReference type="Proteomes" id="UP000190774"/>
    </source>
</evidence>
<proteinExistence type="predicted"/>
<name>A0A1T4YXF3_9BACT</name>
<dbReference type="Gene3D" id="1.20.144.10">
    <property type="entry name" value="Phosphatidic acid phosphatase type 2/haloperoxidase"/>
    <property type="match status" value="1"/>
</dbReference>
<feature type="transmembrane region" description="Helical" evidence="1">
    <location>
        <begin position="67"/>
        <end position="87"/>
    </location>
</feature>
<keyword evidence="4" id="KW-1185">Reference proteome</keyword>
<dbReference type="OrthoDB" id="187845at2"/>